<dbReference type="AlphaFoldDB" id="A0A4Y2RRE4"/>
<proteinExistence type="predicted"/>
<keyword evidence="1" id="KW-1133">Transmembrane helix</keyword>
<keyword evidence="3" id="KW-1185">Reference proteome</keyword>
<sequence>MGVPSQLSDIVTKFYTHLFGLLLLQWVPTQYLWTITPACMRRYLESKTIAQMACPAGLPDANPIEQVGKTDCRPLCAARLPPRAPTTATTSDQ</sequence>
<evidence type="ECO:0000313" key="3">
    <source>
        <dbReference type="Proteomes" id="UP000499080"/>
    </source>
</evidence>
<name>A0A4Y2RRE4_ARAVE</name>
<keyword evidence="1" id="KW-0472">Membrane</keyword>
<organism evidence="2 3">
    <name type="scientific">Araneus ventricosus</name>
    <name type="common">Orbweaver spider</name>
    <name type="synonym">Epeira ventricosa</name>
    <dbReference type="NCBI Taxonomy" id="182803"/>
    <lineage>
        <taxon>Eukaryota</taxon>
        <taxon>Metazoa</taxon>
        <taxon>Ecdysozoa</taxon>
        <taxon>Arthropoda</taxon>
        <taxon>Chelicerata</taxon>
        <taxon>Arachnida</taxon>
        <taxon>Araneae</taxon>
        <taxon>Araneomorphae</taxon>
        <taxon>Entelegynae</taxon>
        <taxon>Araneoidea</taxon>
        <taxon>Araneidae</taxon>
        <taxon>Araneus</taxon>
    </lineage>
</organism>
<dbReference type="Proteomes" id="UP000499080">
    <property type="component" value="Unassembled WGS sequence"/>
</dbReference>
<reference evidence="2 3" key="1">
    <citation type="journal article" date="2019" name="Sci. Rep.">
        <title>Orb-weaving spider Araneus ventricosus genome elucidates the spidroin gene catalogue.</title>
        <authorList>
            <person name="Kono N."/>
            <person name="Nakamura H."/>
            <person name="Ohtoshi R."/>
            <person name="Moran D.A.P."/>
            <person name="Shinohara A."/>
            <person name="Yoshida Y."/>
            <person name="Fujiwara M."/>
            <person name="Mori M."/>
            <person name="Tomita M."/>
            <person name="Arakawa K."/>
        </authorList>
    </citation>
    <scope>NUCLEOTIDE SEQUENCE [LARGE SCALE GENOMIC DNA]</scope>
</reference>
<evidence type="ECO:0000313" key="2">
    <source>
        <dbReference type="EMBL" id="GBN77940.1"/>
    </source>
</evidence>
<gene>
    <name evidence="2" type="ORF">AVEN_2974_1</name>
</gene>
<dbReference type="EMBL" id="BGPR01017991">
    <property type="protein sequence ID" value="GBN77940.1"/>
    <property type="molecule type" value="Genomic_DNA"/>
</dbReference>
<comment type="caution">
    <text evidence="2">The sequence shown here is derived from an EMBL/GenBank/DDBJ whole genome shotgun (WGS) entry which is preliminary data.</text>
</comment>
<evidence type="ECO:0000256" key="1">
    <source>
        <dbReference type="SAM" id="Phobius"/>
    </source>
</evidence>
<accession>A0A4Y2RRE4</accession>
<keyword evidence="1" id="KW-0812">Transmembrane</keyword>
<feature type="transmembrane region" description="Helical" evidence="1">
    <location>
        <begin position="14"/>
        <end position="33"/>
    </location>
</feature>
<protein>
    <submittedName>
        <fullName evidence="2">Uncharacterized protein</fullName>
    </submittedName>
</protein>